<accession>A0A7X6BL29</accession>
<dbReference type="Proteomes" id="UP000576368">
    <property type="component" value="Unassembled WGS sequence"/>
</dbReference>
<dbReference type="InterPro" id="IPR011990">
    <property type="entry name" value="TPR-like_helical_dom_sf"/>
</dbReference>
<feature type="domain" description="RagB/SusD" evidence="6">
    <location>
        <begin position="307"/>
        <end position="492"/>
    </location>
</feature>
<evidence type="ECO:0000259" key="6">
    <source>
        <dbReference type="Pfam" id="PF07980"/>
    </source>
</evidence>
<dbReference type="EMBL" id="JAATLI010000009">
    <property type="protein sequence ID" value="NJC19168.1"/>
    <property type="molecule type" value="Genomic_DNA"/>
</dbReference>
<evidence type="ECO:0000313" key="8">
    <source>
        <dbReference type="EMBL" id="NJC19168.1"/>
    </source>
</evidence>
<dbReference type="AlphaFoldDB" id="A0A7X6BL29"/>
<comment type="subcellular location">
    <subcellularLocation>
        <location evidence="1">Cell outer membrane</location>
    </subcellularLocation>
</comment>
<feature type="domain" description="SusD-like N-terminal" evidence="7">
    <location>
        <begin position="21"/>
        <end position="213"/>
    </location>
</feature>
<reference evidence="8 10" key="2">
    <citation type="submission" date="2020-03" db="EMBL/GenBank/DDBJ databases">
        <title>Genomic Encyclopedia of Type Strains, Phase IV (KMG-IV): sequencing the most valuable type-strain genomes for metagenomic binning, comparative biology and taxonomic classification.</title>
        <authorList>
            <person name="Goeker M."/>
        </authorList>
    </citation>
    <scope>NUCLEOTIDE SEQUENCE [LARGE SCALE GENOMIC DNA]</scope>
    <source>
        <strain evidence="8 10">DSM 105722</strain>
    </source>
</reference>
<keyword evidence="4" id="KW-0472">Membrane</keyword>
<sequence>MKKRYLFLTLIGAFMMCACEEWVELKPENSVTFENAFDTEKDIEAALFGAEQSLRVNMTSAPYSPEMRGEYSDYRHSNSYDFLREEDPEAYVAQWNWNYNVIAAANVALPYINKVDMPQERRDFYRGEIAFFKAFVYLDLVRRWGDCVMIQDEVELKPIGKTNWPKVTDYAISLAKEAVRLLPEWNELKESNGASVTHRARPCKGAANAVLAHLCAWKAGCKYMAQPQDRDYDEQLLWRMVDTACTAIINRQDIYDLESTPDEVCTKTFVDGGKECIFESVFRGYWNEFDEMTESNMTNLGRRYEAYPAIPGKKIGDNKKTEYRILNSTVREMFQDYTDGGTPVTDLRRDAWFYEFETMEQEDEEITGGYAYPYKWRYARVATDGYMAGQFINFDQNKTWWRLADIYLLRAECRARLNDRAGAIADLNKIRNRAKAKRYNESEYDGNLRYAIFKEREKELLMEGTRYFDVLRNGYYKTELYGNFRNVSDQDVVDGVFFNALESTLYWDNPLMRQNTYWLKRQ</sequence>
<dbReference type="GeneID" id="86894023"/>
<dbReference type="PROSITE" id="PS51257">
    <property type="entry name" value="PROKAR_LIPOPROTEIN"/>
    <property type="match status" value="1"/>
</dbReference>
<evidence type="ECO:0000259" key="7">
    <source>
        <dbReference type="Pfam" id="PF14322"/>
    </source>
</evidence>
<protein>
    <submittedName>
        <fullName evidence="9">RagB/SusD family nutrient uptake outer membrane protein</fullName>
    </submittedName>
</protein>
<evidence type="ECO:0000256" key="3">
    <source>
        <dbReference type="ARBA" id="ARBA00022729"/>
    </source>
</evidence>
<reference evidence="9 11" key="1">
    <citation type="submission" date="2019-09" db="EMBL/GenBank/DDBJ databases">
        <title>Butyricimonas paravirosa DSM 105722 (=214-4 = JCM 18677 = CCUG 65563).</title>
        <authorList>
            <person name="Le Roy T."/>
            <person name="Cani P.D."/>
        </authorList>
    </citation>
    <scope>NUCLEOTIDE SEQUENCE [LARGE SCALE GENOMIC DNA]</scope>
    <source>
        <strain evidence="9 11">DSM 105722</strain>
    </source>
</reference>
<evidence type="ECO:0000313" key="9">
    <source>
        <dbReference type="EMBL" id="WOF14755.1"/>
    </source>
</evidence>
<dbReference type="InterPro" id="IPR012944">
    <property type="entry name" value="SusD_RagB_dom"/>
</dbReference>
<name>A0A7X6BL29_9BACT</name>
<evidence type="ECO:0000256" key="5">
    <source>
        <dbReference type="ARBA" id="ARBA00023237"/>
    </source>
</evidence>
<evidence type="ECO:0000256" key="4">
    <source>
        <dbReference type="ARBA" id="ARBA00023136"/>
    </source>
</evidence>
<evidence type="ECO:0000313" key="11">
    <source>
        <dbReference type="Proteomes" id="UP001302374"/>
    </source>
</evidence>
<dbReference type="GO" id="GO:0009279">
    <property type="term" value="C:cell outer membrane"/>
    <property type="evidence" value="ECO:0007669"/>
    <property type="project" value="UniProtKB-SubCell"/>
</dbReference>
<organism evidence="8 10">
    <name type="scientific">Butyricimonas paravirosa</name>
    <dbReference type="NCBI Taxonomy" id="1472417"/>
    <lineage>
        <taxon>Bacteria</taxon>
        <taxon>Pseudomonadati</taxon>
        <taxon>Bacteroidota</taxon>
        <taxon>Bacteroidia</taxon>
        <taxon>Bacteroidales</taxon>
        <taxon>Odoribacteraceae</taxon>
        <taxon>Butyricimonas</taxon>
    </lineage>
</organism>
<dbReference type="SUPFAM" id="SSF48452">
    <property type="entry name" value="TPR-like"/>
    <property type="match status" value="1"/>
</dbReference>
<evidence type="ECO:0000313" key="10">
    <source>
        <dbReference type="Proteomes" id="UP000576368"/>
    </source>
</evidence>
<dbReference type="Pfam" id="PF14322">
    <property type="entry name" value="SusD-like_3"/>
    <property type="match status" value="1"/>
</dbReference>
<keyword evidence="11" id="KW-1185">Reference proteome</keyword>
<dbReference type="Proteomes" id="UP001302374">
    <property type="component" value="Chromosome"/>
</dbReference>
<comment type="similarity">
    <text evidence="2">Belongs to the SusD family.</text>
</comment>
<evidence type="ECO:0000256" key="2">
    <source>
        <dbReference type="ARBA" id="ARBA00006275"/>
    </source>
</evidence>
<dbReference type="EMBL" id="CP043839">
    <property type="protein sequence ID" value="WOF14755.1"/>
    <property type="molecule type" value="Genomic_DNA"/>
</dbReference>
<evidence type="ECO:0000256" key="1">
    <source>
        <dbReference type="ARBA" id="ARBA00004442"/>
    </source>
</evidence>
<dbReference type="RefSeq" id="WP_168044408.1">
    <property type="nucleotide sequence ID" value="NZ_BMPA01000009.1"/>
</dbReference>
<proteinExistence type="inferred from homology"/>
<gene>
    <name evidence="9" type="ORF">F1644_21970</name>
    <name evidence="8" type="ORF">GGR15_002798</name>
</gene>
<dbReference type="Gene3D" id="1.25.40.390">
    <property type="match status" value="1"/>
</dbReference>
<dbReference type="InterPro" id="IPR033985">
    <property type="entry name" value="SusD-like_N"/>
</dbReference>
<keyword evidence="3" id="KW-0732">Signal</keyword>
<keyword evidence="5" id="KW-0998">Cell outer membrane</keyword>
<dbReference type="Pfam" id="PF07980">
    <property type="entry name" value="SusD_RagB"/>
    <property type="match status" value="1"/>
</dbReference>